<keyword evidence="20" id="KW-1185">Reference proteome</keyword>
<dbReference type="GO" id="GO:0051301">
    <property type="term" value="P:cell division"/>
    <property type="evidence" value="ECO:0007669"/>
    <property type="project" value="UniProtKB-KW"/>
</dbReference>
<dbReference type="OrthoDB" id="3230169at2759"/>
<dbReference type="PANTHER" id="PTHR28036">
    <property type="entry name" value="DASH COMPLEX SUBUNIT DAD2"/>
    <property type="match status" value="1"/>
</dbReference>
<feature type="region of interest" description="Disordered" evidence="18">
    <location>
        <begin position="97"/>
        <end position="151"/>
    </location>
</feature>
<keyword evidence="6" id="KW-0158">Chromosome</keyword>
<comment type="subcellular location">
    <subcellularLocation>
        <location evidence="3">Chromosome</location>
        <location evidence="3">Centromere</location>
        <location evidence="3">Kinetochore</location>
    </subcellularLocation>
    <subcellularLocation>
        <location evidence="2">Cytoplasm</location>
        <location evidence="2">Cytoskeleton</location>
        <location evidence="2">Spindle</location>
    </subcellularLocation>
    <subcellularLocation>
        <location evidence="1">Nucleus</location>
    </subcellularLocation>
</comment>
<gene>
    <name evidence="19" type="primary">DAD2</name>
    <name evidence="19" type="ORF">LSUB1_G002697</name>
</gene>
<protein>
    <recommendedName>
        <fullName evidence="5">DASH complex subunit DAD2</fullName>
    </recommendedName>
    <alternativeName>
        <fullName evidence="17">Outer kinetochore protein DAD2</fullName>
    </alternativeName>
</protein>
<evidence type="ECO:0000256" key="18">
    <source>
        <dbReference type="SAM" id="MobiDB-lite"/>
    </source>
</evidence>
<evidence type="ECO:0000256" key="6">
    <source>
        <dbReference type="ARBA" id="ARBA00022454"/>
    </source>
</evidence>
<dbReference type="InterPro" id="IPR013963">
    <property type="entry name" value="DASH_Dad2"/>
</dbReference>
<dbReference type="GO" id="GO:0044732">
    <property type="term" value="C:mitotic spindle pole body"/>
    <property type="evidence" value="ECO:0007669"/>
    <property type="project" value="TreeGrafter"/>
</dbReference>
<keyword evidence="10" id="KW-0498">Mitosis</keyword>
<evidence type="ECO:0000256" key="17">
    <source>
        <dbReference type="ARBA" id="ARBA00030568"/>
    </source>
</evidence>
<feature type="compositionally biased region" description="Basic and acidic residues" evidence="18">
    <location>
        <begin position="100"/>
        <end position="118"/>
    </location>
</feature>
<evidence type="ECO:0000256" key="3">
    <source>
        <dbReference type="ARBA" id="ARBA00004629"/>
    </source>
</evidence>
<dbReference type="EMBL" id="QGMJ01000106">
    <property type="protein sequence ID" value="TVY42196.1"/>
    <property type="molecule type" value="Genomic_DNA"/>
</dbReference>
<keyword evidence="16" id="KW-0137">Centromere</keyword>
<dbReference type="GO" id="GO:1990023">
    <property type="term" value="C:mitotic spindle midzone"/>
    <property type="evidence" value="ECO:0007669"/>
    <property type="project" value="TreeGrafter"/>
</dbReference>
<dbReference type="GO" id="GO:0005874">
    <property type="term" value="C:microtubule"/>
    <property type="evidence" value="ECO:0007669"/>
    <property type="project" value="UniProtKB-KW"/>
</dbReference>
<evidence type="ECO:0000256" key="10">
    <source>
        <dbReference type="ARBA" id="ARBA00022776"/>
    </source>
</evidence>
<evidence type="ECO:0000256" key="4">
    <source>
        <dbReference type="ARBA" id="ARBA00005501"/>
    </source>
</evidence>
<keyword evidence="8" id="KW-0132">Cell division</keyword>
<dbReference type="Pfam" id="PF08654">
    <property type="entry name" value="DASH_Dad2"/>
    <property type="match status" value="1"/>
</dbReference>
<evidence type="ECO:0000256" key="8">
    <source>
        <dbReference type="ARBA" id="ARBA00022618"/>
    </source>
</evidence>
<dbReference type="PANTHER" id="PTHR28036:SF1">
    <property type="entry name" value="DASH COMPLEX SUBUNIT DAD2"/>
    <property type="match status" value="1"/>
</dbReference>
<evidence type="ECO:0000256" key="13">
    <source>
        <dbReference type="ARBA" id="ARBA00023212"/>
    </source>
</evidence>
<proteinExistence type="inferred from homology"/>
<evidence type="ECO:0000256" key="14">
    <source>
        <dbReference type="ARBA" id="ARBA00023242"/>
    </source>
</evidence>
<dbReference type="GO" id="GO:0000278">
    <property type="term" value="P:mitotic cell cycle"/>
    <property type="evidence" value="ECO:0007669"/>
    <property type="project" value="InterPro"/>
</dbReference>
<evidence type="ECO:0000256" key="9">
    <source>
        <dbReference type="ARBA" id="ARBA00022701"/>
    </source>
</evidence>
<organism evidence="19 20">
    <name type="scientific">Lachnellula subtilissima</name>
    <dbReference type="NCBI Taxonomy" id="602034"/>
    <lineage>
        <taxon>Eukaryota</taxon>
        <taxon>Fungi</taxon>
        <taxon>Dikarya</taxon>
        <taxon>Ascomycota</taxon>
        <taxon>Pezizomycotina</taxon>
        <taxon>Leotiomycetes</taxon>
        <taxon>Helotiales</taxon>
        <taxon>Lachnaceae</taxon>
        <taxon>Lachnellula</taxon>
    </lineage>
</organism>
<keyword evidence="9" id="KW-0493">Microtubule</keyword>
<evidence type="ECO:0000256" key="7">
    <source>
        <dbReference type="ARBA" id="ARBA00022490"/>
    </source>
</evidence>
<comment type="similarity">
    <text evidence="4">Belongs to the DASH complex DAD2 family.</text>
</comment>
<evidence type="ECO:0000256" key="11">
    <source>
        <dbReference type="ARBA" id="ARBA00022829"/>
    </source>
</evidence>
<comment type="caution">
    <text evidence="19">The sequence shown here is derived from an EMBL/GenBank/DDBJ whole genome shotgun (WGS) entry which is preliminary data.</text>
</comment>
<keyword evidence="11" id="KW-0159">Chromosome partition</keyword>
<evidence type="ECO:0000256" key="1">
    <source>
        <dbReference type="ARBA" id="ARBA00004123"/>
    </source>
</evidence>
<accession>A0A8H8RYR5</accession>
<feature type="region of interest" description="Disordered" evidence="18">
    <location>
        <begin position="1"/>
        <end position="29"/>
    </location>
</feature>
<sequence>MSYASRPLPSHMRQPSSSANSNSASTGQSPILLARINEKKAELENLKQLRDLSAGLAGQMQMLEEKLATLSDGTEAVATVLGNWHNVLRAISMASMKIPKPKDTEESGSDETQKKDEAEGQGQLPQTLVRIPTEHAPMLQQQAGASSGSGE</sequence>
<dbReference type="GO" id="GO:0042729">
    <property type="term" value="C:DASH complex"/>
    <property type="evidence" value="ECO:0007669"/>
    <property type="project" value="InterPro"/>
</dbReference>
<keyword evidence="15" id="KW-0131">Cell cycle</keyword>
<evidence type="ECO:0000256" key="5">
    <source>
        <dbReference type="ARBA" id="ARBA00020260"/>
    </source>
</evidence>
<keyword evidence="7" id="KW-0963">Cytoplasm</keyword>
<evidence type="ECO:0000313" key="20">
    <source>
        <dbReference type="Proteomes" id="UP000462212"/>
    </source>
</evidence>
<feature type="compositionally biased region" description="Polar residues" evidence="18">
    <location>
        <begin position="139"/>
        <end position="151"/>
    </location>
</feature>
<dbReference type="Proteomes" id="UP000462212">
    <property type="component" value="Unassembled WGS sequence"/>
</dbReference>
<evidence type="ECO:0000256" key="12">
    <source>
        <dbReference type="ARBA" id="ARBA00022838"/>
    </source>
</evidence>
<keyword evidence="12" id="KW-0995">Kinetochore</keyword>
<evidence type="ECO:0000256" key="16">
    <source>
        <dbReference type="ARBA" id="ARBA00023328"/>
    </source>
</evidence>
<keyword evidence="13" id="KW-0206">Cytoskeleton</keyword>
<reference evidence="19 20" key="1">
    <citation type="submission" date="2018-05" db="EMBL/GenBank/DDBJ databases">
        <title>Genome sequencing and assembly of the regulated plant pathogen Lachnellula willkommii and related sister species for the development of diagnostic species identification markers.</title>
        <authorList>
            <person name="Giroux E."/>
            <person name="Bilodeau G."/>
        </authorList>
    </citation>
    <scope>NUCLEOTIDE SEQUENCE [LARGE SCALE GENOMIC DNA]</scope>
    <source>
        <strain evidence="19 20">CBS 197.66</strain>
    </source>
</reference>
<evidence type="ECO:0000256" key="2">
    <source>
        <dbReference type="ARBA" id="ARBA00004186"/>
    </source>
</evidence>
<dbReference type="AlphaFoldDB" id="A0A8H8RYR5"/>
<name>A0A8H8RYR5_9HELO</name>
<keyword evidence="14" id="KW-0539">Nucleus</keyword>
<evidence type="ECO:0000313" key="19">
    <source>
        <dbReference type="EMBL" id="TVY42196.1"/>
    </source>
</evidence>
<feature type="compositionally biased region" description="Low complexity" evidence="18">
    <location>
        <begin position="16"/>
        <end position="25"/>
    </location>
</feature>
<dbReference type="GO" id="GO:0008608">
    <property type="term" value="P:attachment of spindle microtubules to kinetochore"/>
    <property type="evidence" value="ECO:0007669"/>
    <property type="project" value="TreeGrafter"/>
</dbReference>
<evidence type="ECO:0000256" key="15">
    <source>
        <dbReference type="ARBA" id="ARBA00023306"/>
    </source>
</evidence>